<accession>A0AA41G1G3</accession>
<proteinExistence type="predicted"/>
<keyword evidence="2" id="KW-1185">Reference proteome</keyword>
<gene>
    <name evidence="1" type="ORF">KTS37_08610</name>
</gene>
<evidence type="ECO:0000313" key="1">
    <source>
        <dbReference type="EMBL" id="MBV0901849.1"/>
    </source>
</evidence>
<reference evidence="1" key="1">
    <citation type="submission" date="2021-06" db="EMBL/GenBank/DDBJ databases">
        <title>New haloarchaea isolates fom saline soil.</title>
        <authorList>
            <person name="Duran-Viseras A."/>
            <person name="Sanchez-Porro C.S."/>
            <person name="Ventosa A."/>
        </authorList>
    </citation>
    <scope>NUCLEOTIDE SEQUENCE</scope>
    <source>
        <strain evidence="1">JCM 18369</strain>
    </source>
</reference>
<sequence>MTGTYEQLQQCPQTGISRSDLNFEERSEVRAIQVKGTSGLSQTNNPGKFTDVFYLDGEEKAAAETFAAENAALLEQLDLSARNVLQTSLARELYDLILDASGRRDIERYPTVVVETHEDGTQWVINRDRYETRVDRRYTTSETGSARIPGETSLHDIYESLGDTITEANLRNTTIAGDVRQVLDYYRVSSTFECVPVTTDDQQLAVRKRTQATQS</sequence>
<evidence type="ECO:0000313" key="2">
    <source>
        <dbReference type="Proteomes" id="UP001166304"/>
    </source>
</evidence>
<dbReference type="RefSeq" id="WP_162413039.1">
    <property type="nucleotide sequence ID" value="NZ_JAHQXE010000002.1"/>
</dbReference>
<organism evidence="1 2">
    <name type="scientific">Haloarcula salina</name>
    <dbReference type="NCBI Taxonomy" id="1429914"/>
    <lineage>
        <taxon>Archaea</taxon>
        <taxon>Methanobacteriati</taxon>
        <taxon>Methanobacteriota</taxon>
        <taxon>Stenosarchaea group</taxon>
        <taxon>Halobacteria</taxon>
        <taxon>Halobacteriales</taxon>
        <taxon>Haloarculaceae</taxon>
        <taxon>Haloarcula</taxon>
    </lineage>
</organism>
<name>A0AA41G1G3_9EURY</name>
<comment type="caution">
    <text evidence="1">The sequence shown here is derived from an EMBL/GenBank/DDBJ whole genome shotgun (WGS) entry which is preliminary data.</text>
</comment>
<protein>
    <submittedName>
        <fullName evidence="1">Uncharacterized protein</fullName>
    </submittedName>
</protein>
<dbReference type="AlphaFoldDB" id="A0AA41G1G3"/>
<dbReference type="EMBL" id="JAHQXE010000002">
    <property type="protein sequence ID" value="MBV0901849.1"/>
    <property type="molecule type" value="Genomic_DNA"/>
</dbReference>
<dbReference type="Proteomes" id="UP001166304">
    <property type="component" value="Unassembled WGS sequence"/>
</dbReference>